<reference evidence="1" key="1">
    <citation type="submission" date="2019-11" db="EMBL/GenBank/DDBJ databases">
        <title>Genomic insights into an expanded diversity of filamentous marine cyanobacteria reveals the extraordinary biosynthetic potential of Moorea and Okeania.</title>
        <authorList>
            <person name="Ferreira Leao T."/>
            <person name="Wang M."/>
            <person name="Moss N."/>
            <person name="Da Silva R."/>
            <person name="Sanders J."/>
            <person name="Nurk S."/>
            <person name="Gurevich A."/>
            <person name="Humphrey G."/>
            <person name="Reher R."/>
            <person name="Zhu Q."/>
            <person name="Belda-Ferre P."/>
            <person name="Glukhov E."/>
            <person name="Rex R."/>
            <person name="Dorrestein P.C."/>
            <person name="Knight R."/>
            <person name="Pevzner P."/>
            <person name="Gerwick W.H."/>
            <person name="Gerwick L."/>
        </authorList>
    </citation>
    <scope>NUCLEOTIDE SEQUENCE</scope>
    <source>
        <strain evidence="1">SIO1C4</strain>
    </source>
</reference>
<gene>
    <name evidence="1" type="ORF">F6J89_11880</name>
</gene>
<comment type="caution">
    <text evidence="1">The sequence shown here is derived from an EMBL/GenBank/DDBJ whole genome shotgun (WGS) entry which is preliminary data.</text>
</comment>
<evidence type="ECO:0000313" key="1">
    <source>
        <dbReference type="EMBL" id="NER28304.1"/>
    </source>
</evidence>
<name>A0A6B3NDV0_9CYAN</name>
<proteinExistence type="predicted"/>
<dbReference type="AlphaFoldDB" id="A0A6B3NDV0"/>
<protein>
    <submittedName>
        <fullName evidence="1">Uncharacterized protein</fullName>
    </submittedName>
</protein>
<accession>A0A6B3NDV0</accession>
<organism evidence="1">
    <name type="scientific">Symploca sp. SIO1C4</name>
    <dbReference type="NCBI Taxonomy" id="2607765"/>
    <lineage>
        <taxon>Bacteria</taxon>
        <taxon>Bacillati</taxon>
        <taxon>Cyanobacteriota</taxon>
        <taxon>Cyanophyceae</taxon>
        <taxon>Coleofasciculales</taxon>
        <taxon>Coleofasciculaceae</taxon>
        <taxon>Symploca</taxon>
    </lineage>
</organism>
<sequence>MKHPDKVSVIITKLLIITTAGEMGDGGMGTGKNNLSVQQLTSFQVN</sequence>
<dbReference type="EMBL" id="JAAHFQ010000196">
    <property type="protein sequence ID" value="NER28304.1"/>
    <property type="molecule type" value="Genomic_DNA"/>
</dbReference>